<dbReference type="EMBL" id="AKHW03004688">
    <property type="protein sequence ID" value="KYO29461.1"/>
    <property type="molecule type" value="Genomic_DNA"/>
</dbReference>
<evidence type="ECO:0000313" key="2">
    <source>
        <dbReference type="Proteomes" id="UP000050525"/>
    </source>
</evidence>
<reference evidence="1 2" key="1">
    <citation type="journal article" date="2012" name="Genome Biol.">
        <title>Sequencing three crocodilian genomes to illuminate the evolution of archosaurs and amniotes.</title>
        <authorList>
            <person name="St John J.A."/>
            <person name="Braun E.L."/>
            <person name="Isberg S.R."/>
            <person name="Miles L.G."/>
            <person name="Chong A.Y."/>
            <person name="Gongora J."/>
            <person name="Dalzell P."/>
            <person name="Moran C."/>
            <person name="Bed'hom B."/>
            <person name="Abzhanov A."/>
            <person name="Burgess S.C."/>
            <person name="Cooksey A.M."/>
            <person name="Castoe T.A."/>
            <person name="Crawford N.G."/>
            <person name="Densmore L.D."/>
            <person name="Drew J.C."/>
            <person name="Edwards S.V."/>
            <person name="Faircloth B.C."/>
            <person name="Fujita M.K."/>
            <person name="Greenwold M.J."/>
            <person name="Hoffmann F.G."/>
            <person name="Howard J.M."/>
            <person name="Iguchi T."/>
            <person name="Janes D.E."/>
            <person name="Khan S.Y."/>
            <person name="Kohno S."/>
            <person name="de Koning A.J."/>
            <person name="Lance S.L."/>
            <person name="McCarthy F.M."/>
            <person name="McCormack J.E."/>
            <person name="Merchant M.E."/>
            <person name="Peterson D.G."/>
            <person name="Pollock D.D."/>
            <person name="Pourmand N."/>
            <person name="Raney B.J."/>
            <person name="Roessler K.A."/>
            <person name="Sanford J.R."/>
            <person name="Sawyer R.H."/>
            <person name="Schmidt C.J."/>
            <person name="Triplett E.W."/>
            <person name="Tuberville T.D."/>
            <person name="Venegas-Anaya M."/>
            <person name="Howard J.T."/>
            <person name="Jarvis E.D."/>
            <person name="Guillette L.J.Jr."/>
            <person name="Glenn T.C."/>
            <person name="Green R.E."/>
            <person name="Ray D.A."/>
        </authorList>
    </citation>
    <scope>NUCLEOTIDE SEQUENCE [LARGE SCALE GENOMIC DNA]</scope>
    <source>
        <strain evidence="1">KSC_2009_1</strain>
    </source>
</reference>
<protein>
    <submittedName>
        <fullName evidence="1">Uncharacterized protein</fullName>
    </submittedName>
</protein>
<dbReference type="AlphaFoldDB" id="A0A151MY33"/>
<accession>A0A151MY33</accession>
<organism evidence="1 2">
    <name type="scientific">Alligator mississippiensis</name>
    <name type="common">American alligator</name>
    <dbReference type="NCBI Taxonomy" id="8496"/>
    <lineage>
        <taxon>Eukaryota</taxon>
        <taxon>Metazoa</taxon>
        <taxon>Chordata</taxon>
        <taxon>Craniata</taxon>
        <taxon>Vertebrata</taxon>
        <taxon>Euteleostomi</taxon>
        <taxon>Archelosauria</taxon>
        <taxon>Archosauria</taxon>
        <taxon>Crocodylia</taxon>
        <taxon>Alligatoridae</taxon>
        <taxon>Alligatorinae</taxon>
        <taxon>Alligator</taxon>
    </lineage>
</organism>
<comment type="caution">
    <text evidence="1">The sequence shown here is derived from an EMBL/GenBank/DDBJ whole genome shotgun (WGS) entry which is preliminary data.</text>
</comment>
<keyword evidence="2" id="KW-1185">Reference proteome</keyword>
<proteinExistence type="predicted"/>
<evidence type="ECO:0000313" key="1">
    <source>
        <dbReference type="EMBL" id="KYO29461.1"/>
    </source>
</evidence>
<dbReference type="Proteomes" id="UP000050525">
    <property type="component" value="Unassembled WGS sequence"/>
</dbReference>
<name>A0A151MY33_ALLMI</name>
<sequence>MHELERVQENRAFRVRLLALEERHFTLLEKVLEAQEQQAAMVARAVEAIEEDCQVLDTILSLGVSFVLPTTQSLVLALPAPWQSLAMNTWADVQQCPFDQSPLSRHACAPEVVQSESGVLDPP</sequence>
<gene>
    <name evidence="1" type="ORF">Y1Q_0022703</name>
</gene>